<protein>
    <recommendedName>
        <fullName evidence="5">Polycystin cation channel PKD1/PKD2 domain-containing protein</fullName>
    </recommendedName>
</protein>
<dbReference type="Proteomes" id="UP000335636">
    <property type="component" value="Unassembled WGS sequence"/>
</dbReference>
<sequence length="122" mass="14565">MNFSLFFFQFRSLNRVSECLFSLINGDDMFATFAKMQEKSYLVWMFSRIYLYSFISLFIYMILSLFIALITDTYETIKHYQQHGFPETELHTFISECKDLPNSGKYRLEEESPVSLFCCCKK</sequence>
<dbReference type="GO" id="GO:0005765">
    <property type="term" value="C:lysosomal membrane"/>
    <property type="evidence" value="ECO:0007669"/>
    <property type="project" value="TreeGrafter"/>
</dbReference>
<keyword evidence="1" id="KW-1133">Transmembrane helix</keyword>
<reference evidence="2" key="2">
    <citation type="submission" date="2020-08" db="EMBL/GenBank/DDBJ databases">
        <authorList>
            <person name="Shumante A."/>
            <person name="Zimin A.V."/>
            <person name="Puiu D."/>
            <person name="Salzberg S.L."/>
        </authorList>
    </citation>
    <scope>NUCLEOTIDE SEQUENCE</scope>
    <source>
        <strain evidence="2">WC2-LM</strain>
        <tissue evidence="2">Liver</tissue>
    </source>
</reference>
<dbReference type="GO" id="GO:0005886">
    <property type="term" value="C:plasma membrane"/>
    <property type="evidence" value="ECO:0007669"/>
    <property type="project" value="TreeGrafter"/>
</dbReference>
<evidence type="ECO:0000313" key="3">
    <source>
        <dbReference type="EMBL" id="VTJ79368.1"/>
    </source>
</evidence>
<feature type="transmembrane region" description="Helical" evidence="1">
    <location>
        <begin position="49"/>
        <end position="70"/>
    </location>
</feature>
<evidence type="ECO:0008006" key="5">
    <source>
        <dbReference type="Google" id="ProtNLM"/>
    </source>
</evidence>
<accession>A0A5E4CC01</accession>
<dbReference type="EMBL" id="CABDUW010001176">
    <property type="protein sequence ID" value="VTJ79368.1"/>
    <property type="molecule type" value="Genomic_DNA"/>
</dbReference>
<dbReference type="InterPro" id="IPR039031">
    <property type="entry name" value="Mucolipin"/>
</dbReference>
<evidence type="ECO:0000313" key="2">
    <source>
        <dbReference type="EMBL" id="KAF7475952.1"/>
    </source>
</evidence>
<evidence type="ECO:0000256" key="1">
    <source>
        <dbReference type="SAM" id="Phobius"/>
    </source>
</evidence>
<proteinExistence type="predicted"/>
<dbReference type="GO" id="GO:0072345">
    <property type="term" value="F:NAADP-sensitive calcium-release channel activity"/>
    <property type="evidence" value="ECO:0007669"/>
    <property type="project" value="TreeGrafter"/>
</dbReference>
<gene>
    <name evidence="2" type="ORF">GHT09_013015</name>
    <name evidence="3" type="ORF">MONAX_5E025741</name>
</gene>
<dbReference type="Proteomes" id="UP000662637">
    <property type="component" value="Unassembled WGS sequence"/>
</dbReference>
<dbReference type="PANTHER" id="PTHR12127:SF5">
    <property type="entry name" value="MUCOLIPIN-3"/>
    <property type="match status" value="1"/>
</dbReference>
<organism evidence="3 4">
    <name type="scientific">Marmota monax</name>
    <name type="common">Woodchuck</name>
    <dbReference type="NCBI Taxonomy" id="9995"/>
    <lineage>
        <taxon>Eukaryota</taxon>
        <taxon>Metazoa</taxon>
        <taxon>Chordata</taxon>
        <taxon>Craniata</taxon>
        <taxon>Vertebrata</taxon>
        <taxon>Euteleostomi</taxon>
        <taxon>Mammalia</taxon>
        <taxon>Eutheria</taxon>
        <taxon>Euarchontoglires</taxon>
        <taxon>Glires</taxon>
        <taxon>Rodentia</taxon>
        <taxon>Sciuromorpha</taxon>
        <taxon>Sciuridae</taxon>
        <taxon>Xerinae</taxon>
        <taxon>Marmotini</taxon>
        <taxon>Marmota</taxon>
    </lineage>
</organism>
<dbReference type="Gene3D" id="1.10.287.70">
    <property type="match status" value="1"/>
</dbReference>
<dbReference type="PANTHER" id="PTHR12127">
    <property type="entry name" value="MUCOLIPIN"/>
    <property type="match status" value="1"/>
</dbReference>
<dbReference type="EMBL" id="WJEC01002749">
    <property type="protein sequence ID" value="KAF7475952.1"/>
    <property type="molecule type" value="Genomic_DNA"/>
</dbReference>
<name>A0A5E4CC01_MARMO</name>
<reference evidence="3 4" key="1">
    <citation type="submission" date="2019-04" db="EMBL/GenBank/DDBJ databases">
        <authorList>
            <person name="Alioto T."/>
            <person name="Alioto T."/>
        </authorList>
    </citation>
    <scope>NUCLEOTIDE SEQUENCE [LARGE SCALE GENOMIC DNA]</scope>
</reference>
<keyword evidence="4" id="KW-1185">Reference proteome</keyword>
<keyword evidence="1" id="KW-0472">Membrane</keyword>
<keyword evidence="1" id="KW-0812">Transmembrane</keyword>
<dbReference type="AlphaFoldDB" id="A0A5E4CC01"/>
<evidence type="ECO:0000313" key="4">
    <source>
        <dbReference type="Proteomes" id="UP000335636"/>
    </source>
</evidence>